<evidence type="ECO:0000256" key="4">
    <source>
        <dbReference type="ARBA" id="ARBA00023136"/>
    </source>
</evidence>
<gene>
    <name evidence="9" type="ORF">LEMA_P089390.1</name>
</gene>
<dbReference type="Pfam" id="PF20684">
    <property type="entry name" value="Fung_rhodopsin"/>
    <property type="match status" value="1"/>
</dbReference>
<dbReference type="AlphaFoldDB" id="E5A295"/>
<dbReference type="PANTHER" id="PTHR33048">
    <property type="entry name" value="PTH11-LIKE INTEGRAL MEMBRANE PROTEIN (AFU_ORTHOLOGUE AFUA_5G11245)"/>
    <property type="match status" value="1"/>
</dbReference>
<dbReference type="EMBL" id="FP929132">
    <property type="protein sequence ID" value="CBX97530.1"/>
    <property type="molecule type" value="Genomic_DNA"/>
</dbReference>
<feature type="transmembrane region" description="Helical" evidence="7">
    <location>
        <begin position="145"/>
        <end position="167"/>
    </location>
</feature>
<sequence>MGSDSSTVGAMPPPPGVVPNFDNPTESIAHRVIIVAVVGAVLSIPICLLRLYTKRFILRSVGWDDYSIMAATTLALFFSIYVGYQTTNGLGRHIWEVSAADFYRLMKIGDIAGPIFYNLATMFTKISLGLFYLRLSPFETAFRAAVYIVLIVSVINSTLAAFGFLWVCQPIAKYWDFSIMTGKCINLTAFFLATACINAADDLALLVLPIFIMRKLQWALHRKIGAALLLMTGSIVCVVSLIRVEQVVRGMHIVNTDGTWAMVSNFIWLLIEMWLGIICTCLPILYTLVRTQFLAKRAPDNSVAFPAFRDPNSNQVNPSAHGPVSDSGYHSGHQSNFSLEQLNGEEETQKCGVRHGVRPKASDKSLLITASRCND</sequence>
<dbReference type="OrthoDB" id="444631at2759"/>
<comment type="similarity">
    <text evidence="5">Belongs to the SAT4 family.</text>
</comment>
<feature type="transmembrane region" description="Helical" evidence="7">
    <location>
        <begin position="187"/>
        <end position="212"/>
    </location>
</feature>
<comment type="subcellular location">
    <subcellularLocation>
        <location evidence="1">Membrane</location>
        <topology evidence="1">Multi-pass membrane protein</topology>
    </subcellularLocation>
</comment>
<dbReference type="InterPro" id="IPR052337">
    <property type="entry name" value="SAT4-like"/>
</dbReference>
<dbReference type="PANTHER" id="PTHR33048:SF158">
    <property type="entry name" value="MEMBRANE PROTEIN PTH11-LIKE, PUTATIVE-RELATED"/>
    <property type="match status" value="1"/>
</dbReference>
<evidence type="ECO:0000313" key="9">
    <source>
        <dbReference type="EMBL" id="CBX97530.1"/>
    </source>
</evidence>
<dbReference type="InterPro" id="IPR049326">
    <property type="entry name" value="Rhodopsin_dom_fungi"/>
</dbReference>
<feature type="transmembrane region" description="Helical" evidence="7">
    <location>
        <begin position="224"/>
        <end position="242"/>
    </location>
</feature>
<evidence type="ECO:0000256" key="7">
    <source>
        <dbReference type="SAM" id="Phobius"/>
    </source>
</evidence>
<keyword evidence="4 7" id="KW-0472">Membrane</keyword>
<dbReference type="Proteomes" id="UP000002668">
    <property type="component" value="Genome"/>
</dbReference>
<protein>
    <submittedName>
        <fullName evidence="9">Predicted protein</fullName>
    </submittedName>
</protein>
<dbReference type="HOGENOM" id="CLU_028200_12_1_1"/>
<keyword evidence="10" id="KW-1185">Reference proteome</keyword>
<feature type="transmembrane region" description="Helical" evidence="7">
    <location>
        <begin position="65"/>
        <end position="84"/>
    </location>
</feature>
<dbReference type="OMA" id="KHMWDVP"/>
<evidence type="ECO:0000256" key="2">
    <source>
        <dbReference type="ARBA" id="ARBA00022692"/>
    </source>
</evidence>
<dbReference type="VEuPathDB" id="FungiDB:LEMA_P089390.1"/>
<accession>E5A295</accession>
<evidence type="ECO:0000256" key="6">
    <source>
        <dbReference type="SAM" id="MobiDB-lite"/>
    </source>
</evidence>
<feature type="domain" description="Rhodopsin" evidence="8">
    <location>
        <begin position="49"/>
        <end position="290"/>
    </location>
</feature>
<evidence type="ECO:0000256" key="3">
    <source>
        <dbReference type="ARBA" id="ARBA00022989"/>
    </source>
</evidence>
<evidence type="ECO:0000259" key="8">
    <source>
        <dbReference type="Pfam" id="PF20684"/>
    </source>
</evidence>
<organism evidence="10">
    <name type="scientific">Leptosphaeria maculans (strain JN3 / isolate v23.1.3 / race Av1-4-5-6-7-8)</name>
    <name type="common">Blackleg fungus</name>
    <name type="synonym">Phoma lingam</name>
    <dbReference type="NCBI Taxonomy" id="985895"/>
    <lineage>
        <taxon>Eukaryota</taxon>
        <taxon>Fungi</taxon>
        <taxon>Dikarya</taxon>
        <taxon>Ascomycota</taxon>
        <taxon>Pezizomycotina</taxon>
        <taxon>Dothideomycetes</taxon>
        <taxon>Pleosporomycetidae</taxon>
        <taxon>Pleosporales</taxon>
        <taxon>Pleosporineae</taxon>
        <taxon>Leptosphaeriaceae</taxon>
        <taxon>Plenodomus</taxon>
        <taxon>Plenodomus lingam/Leptosphaeria maculans species complex</taxon>
    </lineage>
</organism>
<reference evidence="10" key="1">
    <citation type="journal article" date="2011" name="Nat. Commun.">
        <title>Effector diversification within compartments of the Leptosphaeria maculans genome affected by Repeat-Induced Point mutations.</title>
        <authorList>
            <person name="Rouxel T."/>
            <person name="Grandaubert J."/>
            <person name="Hane J.K."/>
            <person name="Hoede C."/>
            <person name="van de Wouw A.P."/>
            <person name="Couloux A."/>
            <person name="Dominguez V."/>
            <person name="Anthouard V."/>
            <person name="Bally P."/>
            <person name="Bourras S."/>
            <person name="Cozijnsen A.J."/>
            <person name="Ciuffetti L.M."/>
            <person name="Degrave A."/>
            <person name="Dilmaghani A."/>
            <person name="Duret L."/>
            <person name="Fudal I."/>
            <person name="Goodwin S.B."/>
            <person name="Gout L."/>
            <person name="Glaser N."/>
            <person name="Linglin J."/>
            <person name="Kema G.H.J."/>
            <person name="Lapalu N."/>
            <person name="Lawrence C.B."/>
            <person name="May K."/>
            <person name="Meyer M."/>
            <person name="Ollivier B."/>
            <person name="Poulain J."/>
            <person name="Schoch C.L."/>
            <person name="Simon A."/>
            <person name="Spatafora J.W."/>
            <person name="Stachowiak A."/>
            <person name="Turgeon B.G."/>
            <person name="Tyler B.M."/>
            <person name="Vincent D."/>
            <person name="Weissenbach J."/>
            <person name="Amselem J."/>
            <person name="Quesneville H."/>
            <person name="Oliver R.P."/>
            <person name="Wincker P."/>
            <person name="Balesdent M.-H."/>
            <person name="Howlett B.J."/>
        </authorList>
    </citation>
    <scope>NUCLEOTIDE SEQUENCE [LARGE SCALE GENOMIC DNA]</scope>
    <source>
        <strain evidence="10">JN3 / isolate v23.1.3 / race Av1-4-5-6-7-8</strain>
    </source>
</reference>
<keyword evidence="2 7" id="KW-0812">Transmembrane</keyword>
<feature type="transmembrane region" description="Helical" evidence="7">
    <location>
        <begin position="28"/>
        <end position="53"/>
    </location>
</feature>
<keyword evidence="3 7" id="KW-1133">Transmembrane helix</keyword>
<dbReference type="STRING" id="985895.E5A295"/>
<dbReference type="eggNOG" id="ENOG502SQB8">
    <property type="taxonomic scope" value="Eukaryota"/>
</dbReference>
<feature type="transmembrane region" description="Helical" evidence="7">
    <location>
        <begin position="115"/>
        <end position="133"/>
    </location>
</feature>
<evidence type="ECO:0000256" key="5">
    <source>
        <dbReference type="ARBA" id="ARBA00038359"/>
    </source>
</evidence>
<proteinExistence type="inferred from homology"/>
<name>E5A295_LEPMJ</name>
<feature type="region of interest" description="Disordered" evidence="6">
    <location>
        <begin position="309"/>
        <end position="331"/>
    </location>
</feature>
<evidence type="ECO:0000256" key="1">
    <source>
        <dbReference type="ARBA" id="ARBA00004141"/>
    </source>
</evidence>
<dbReference type="InParanoid" id="E5A295"/>
<evidence type="ECO:0000313" key="10">
    <source>
        <dbReference type="Proteomes" id="UP000002668"/>
    </source>
</evidence>
<feature type="transmembrane region" description="Helical" evidence="7">
    <location>
        <begin position="266"/>
        <end position="289"/>
    </location>
</feature>
<dbReference type="GO" id="GO:0016020">
    <property type="term" value="C:membrane"/>
    <property type="evidence" value="ECO:0007669"/>
    <property type="project" value="UniProtKB-SubCell"/>
</dbReference>